<gene>
    <name evidence="1" type="ORF">ALP33_200178</name>
</gene>
<protein>
    <submittedName>
        <fullName evidence="1">Uncharacterized protein</fullName>
    </submittedName>
</protein>
<dbReference type="AlphaFoldDB" id="A0AB37RC71"/>
<sequence>MSAQVLKREVLVSSRHPALYLVYWSFVWNRDCSYPDIMATNC</sequence>
<comment type="caution">
    <text evidence="1">The sequence shown here is derived from an EMBL/GenBank/DDBJ whole genome shotgun (WGS) entry which is preliminary data.</text>
</comment>
<proteinExistence type="predicted"/>
<dbReference type="EMBL" id="RBTW01000054">
    <property type="protein sequence ID" value="RMU21938.1"/>
    <property type="molecule type" value="Genomic_DNA"/>
</dbReference>
<dbReference type="Proteomes" id="UP000271817">
    <property type="component" value="Unassembled WGS sequence"/>
</dbReference>
<organism evidence="1 2">
    <name type="scientific">Pseudomonas amygdali pv. lachrymans</name>
    <name type="common">Pseudomonas syringae pv. lachrymans</name>
    <dbReference type="NCBI Taxonomy" id="53707"/>
    <lineage>
        <taxon>Bacteria</taxon>
        <taxon>Pseudomonadati</taxon>
        <taxon>Pseudomonadota</taxon>
        <taxon>Gammaproteobacteria</taxon>
        <taxon>Pseudomonadales</taxon>
        <taxon>Pseudomonadaceae</taxon>
        <taxon>Pseudomonas</taxon>
        <taxon>Pseudomonas amygdali</taxon>
    </lineage>
</organism>
<evidence type="ECO:0000313" key="1">
    <source>
        <dbReference type="EMBL" id="RMU21938.1"/>
    </source>
</evidence>
<evidence type="ECO:0000313" key="2">
    <source>
        <dbReference type="Proteomes" id="UP000271817"/>
    </source>
</evidence>
<reference evidence="1 2" key="1">
    <citation type="submission" date="2018-08" db="EMBL/GenBank/DDBJ databases">
        <title>Recombination of ecologically and evolutionarily significant loci maintains genetic cohesion in the Pseudomonas syringae species complex.</title>
        <authorList>
            <person name="Dillon M."/>
            <person name="Thakur S."/>
            <person name="Almeida R.N.D."/>
            <person name="Weir B.S."/>
            <person name="Guttman D.S."/>
        </authorList>
    </citation>
    <scope>NUCLEOTIDE SEQUENCE [LARGE SCALE GENOMIC DNA]</scope>
    <source>
        <strain evidence="1 2">ICMP 3402</strain>
    </source>
</reference>
<name>A0AB37RC71_PSEAV</name>
<accession>A0AB37RC71</accession>